<dbReference type="Proteomes" id="UP000218418">
    <property type="component" value="Chromosome"/>
</dbReference>
<dbReference type="SMART" id="SM00829">
    <property type="entry name" value="PKS_ER"/>
    <property type="match status" value="1"/>
</dbReference>
<accession>A0A1Z4LZN5</accession>
<dbReference type="SUPFAM" id="SSF51735">
    <property type="entry name" value="NAD(P)-binding Rossmann-fold domains"/>
    <property type="match status" value="1"/>
</dbReference>
<dbReference type="Pfam" id="PF13602">
    <property type="entry name" value="ADH_zinc_N_2"/>
    <property type="match status" value="1"/>
</dbReference>
<dbReference type="Pfam" id="PF08240">
    <property type="entry name" value="ADH_N"/>
    <property type="match status" value="1"/>
</dbReference>
<evidence type="ECO:0000313" key="7">
    <source>
        <dbReference type="Proteomes" id="UP000218418"/>
    </source>
</evidence>
<evidence type="ECO:0000256" key="1">
    <source>
        <dbReference type="ARBA" id="ARBA00022723"/>
    </source>
</evidence>
<keyword evidence="1 4" id="KW-0479">Metal-binding</keyword>
<dbReference type="InterPro" id="IPR050700">
    <property type="entry name" value="YIM1/Zinc_Alcohol_DH_Fams"/>
</dbReference>
<dbReference type="SUPFAM" id="SSF50129">
    <property type="entry name" value="GroES-like"/>
    <property type="match status" value="1"/>
</dbReference>
<evidence type="ECO:0000256" key="2">
    <source>
        <dbReference type="ARBA" id="ARBA00022833"/>
    </source>
</evidence>
<dbReference type="Gene3D" id="3.90.180.10">
    <property type="entry name" value="Medium-chain alcohol dehydrogenases, catalytic domain"/>
    <property type="match status" value="1"/>
</dbReference>
<feature type="domain" description="Enoyl reductase (ER)" evidence="5">
    <location>
        <begin position="13"/>
        <end position="335"/>
    </location>
</feature>
<dbReference type="InterPro" id="IPR002364">
    <property type="entry name" value="Quin_OxRdtase/zeta-crystal_CS"/>
</dbReference>
<keyword evidence="3 4" id="KW-0560">Oxidoreductase</keyword>
<proteinExistence type="inferred from homology"/>
<dbReference type="GO" id="GO:0016491">
    <property type="term" value="F:oxidoreductase activity"/>
    <property type="evidence" value="ECO:0007669"/>
    <property type="project" value="UniProtKB-KW"/>
</dbReference>
<dbReference type="OrthoDB" id="9792162at2"/>
<dbReference type="PANTHER" id="PTHR11695">
    <property type="entry name" value="ALCOHOL DEHYDROGENASE RELATED"/>
    <property type="match status" value="1"/>
</dbReference>
<evidence type="ECO:0000256" key="4">
    <source>
        <dbReference type="RuleBase" id="RU364000"/>
    </source>
</evidence>
<dbReference type="InterPro" id="IPR013154">
    <property type="entry name" value="ADH-like_N"/>
</dbReference>
<dbReference type="GO" id="GO:0008270">
    <property type="term" value="F:zinc ion binding"/>
    <property type="evidence" value="ECO:0007669"/>
    <property type="project" value="InterPro"/>
</dbReference>
<dbReference type="NCBIfam" id="TIGR02817">
    <property type="entry name" value="adh_fam_1"/>
    <property type="match status" value="1"/>
</dbReference>
<evidence type="ECO:0000259" key="5">
    <source>
        <dbReference type="SMART" id="SM00829"/>
    </source>
</evidence>
<organism evidence="6 7">
    <name type="scientific">Calothrix parasitica NIES-267</name>
    <dbReference type="NCBI Taxonomy" id="1973488"/>
    <lineage>
        <taxon>Bacteria</taxon>
        <taxon>Bacillati</taxon>
        <taxon>Cyanobacteriota</taxon>
        <taxon>Cyanophyceae</taxon>
        <taxon>Nostocales</taxon>
        <taxon>Calotrichaceae</taxon>
        <taxon>Calothrix</taxon>
    </lineage>
</organism>
<dbReference type="PROSITE" id="PS01162">
    <property type="entry name" value="QOR_ZETA_CRYSTAL"/>
    <property type="match status" value="1"/>
</dbReference>
<dbReference type="InterPro" id="IPR011032">
    <property type="entry name" value="GroES-like_sf"/>
</dbReference>
<gene>
    <name evidence="6" type="ORF">NIES267_60780</name>
</gene>
<keyword evidence="7" id="KW-1185">Reference proteome</keyword>
<sequence>MKAVGLTQYLPIDNENSLLDVEIPKPTAKGKDLLIQVKAISVNPVDYKIRSSQDKVESEPRILGWDAAGVVVEVGEEVTEFKPGDEVYYAGDITRPGTNSEFHLVDARIVGRKPKNLDFANAAAFPLTGITAWEALFERLNIDKTGADAGKSILIINGAGGVGSIAIQIAKKLAKLNVIATASRPETIAWCEKLGADEIVNHRNNLADEIEKIGYQNVDYILCLNDTDGHWEAMTKAIKPQGIICSIVENKQPLDMDTLKSKSAGMVWEFMFTRSMYQTEDMVEQSNLLNELSKLIEDGVIVTTCNDVVKPINAKNLRDVHQRLEGGKTIGKIVLAEWN</sequence>
<dbReference type="AlphaFoldDB" id="A0A1Z4LZN5"/>
<dbReference type="InterPro" id="IPR014182">
    <property type="entry name" value="ADH_Zn_typ-1"/>
</dbReference>
<protein>
    <recommendedName>
        <fullName evidence="4">Zinc-type alcohol dehydrogenase-like protein</fullName>
    </recommendedName>
</protein>
<dbReference type="InterPro" id="IPR036291">
    <property type="entry name" value="NAD(P)-bd_dom_sf"/>
</dbReference>
<dbReference type="Gene3D" id="3.40.50.720">
    <property type="entry name" value="NAD(P)-binding Rossmann-like Domain"/>
    <property type="match status" value="1"/>
</dbReference>
<dbReference type="CDD" id="cd08252">
    <property type="entry name" value="AL_MDR"/>
    <property type="match status" value="1"/>
</dbReference>
<comment type="similarity">
    <text evidence="4">Belongs to the zinc-containing alcohol dehydrogenase family. Quinone oxidoreductase subfamily.</text>
</comment>
<keyword evidence="2 4" id="KW-0862">Zinc</keyword>
<reference evidence="6 7" key="1">
    <citation type="submission" date="2017-06" db="EMBL/GenBank/DDBJ databases">
        <title>Genome sequencing of cyanobaciteial culture collection at National Institute for Environmental Studies (NIES).</title>
        <authorList>
            <person name="Hirose Y."/>
            <person name="Shimura Y."/>
            <person name="Fujisawa T."/>
            <person name="Nakamura Y."/>
            <person name="Kawachi M."/>
        </authorList>
    </citation>
    <scope>NUCLEOTIDE SEQUENCE [LARGE SCALE GENOMIC DNA]</scope>
    <source>
        <strain evidence="6 7">NIES-267</strain>
    </source>
</reference>
<name>A0A1Z4LZN5_9CYAN</name>
<dbReference type="PANTHER" id="PTHR11695:SF294">
    <property type="entry name" value="RETICULON-4-INTERACTING PROTEIN 1, MITOCHONDRIAL"/>
    <property type="match status" value="1"/>
</dbReference>
<evidence type="ECO:0000313" key="6">
    <source>
        <dbReference type="EMBL" id="BAY86568.1"/>
    </source>
</evidence>
<dbReference type="InterPro" id="IPR020843">
    <property type="entry name" value="ER"/>
</dbReference>
<evidence type="ECO:0000256" key="3">
    <source>
        <dbReference type="ARBA" id="ARBA00023002"/>
    </source>
</evidence>
<dbReference type="EMBL" id="AP018227">
    <property type="protein sequence ID" value="BAY86568.1"/>
    <property type="molecule type" value="Genomic_DNA"/>
</dbReference>